<keyword evidence="2" id="KW-0472">Membrane</keyword>
<name>A0A1C5I0F3_9ACTN</name>
<evidence type="ECO:0000313" key="3">
    <source>
        <dbReference type="EMBL" id="SCG51738.1"/>
    </source>
</evidence>
<dbReference type="EMBL" id="LT607750">
    <property type="protein sequence ID" value="SCG51738.1"/>
    <property type="molecule type" value="Genomic_DNA"/>
</dbReference>
<dbReference type="GO" id="GO:0004519">
    <property type="term" value="F:endonuclease activity"/>
    <property type="evidence" value="ECO:0007669"/>
    <property type="project" value="UniProtKB-KW"/>
</dbReference>
<evidence type="ECO:0000313" key="4">
    <source>
        <dbReference type="Proteomes" id="UP000198217"/>
    </source>
</evidence>
<evidence type="ECO:0000256" key="2">
    <source>
        <dbReference type="SAM" id="Phobius"/>
    </source>
</evidence>
<feature type="transmembrane region" description="Helical" evidence="2">
    <location>
        <begin position="6"/>
        <end position="25"/>
    </location>
</feature>
<dbReference type="AlphaFoldDB" id="A0A1C5I0F3"/>
<keyword evidence="2" id="KW-0812">Transmembrane</keyword>
<reference evidence="3 4" key="1">
    <citation type="submission" date="2016-06" db="EMBL/GenBank/DDBJ databases">
        <authorList>
            <person name="Kjaerup R.B."/>
            <person name="Dalgaard T.S."/>
            <person name="Juul-Madsen H.R."/>
        </authorList>
    </citation>
    <scope>NUCLEOTIDE SEQUENCE [LARGE SCALE GENOMIC DNA]</scope>
    <source>
        <strain evidence="3 4">DSM 43904</strain>
    </source>
</reference>
<dbReference type="Gene3D" id="1.10.150.20">
    <property type="entry name" value="5' to 3' exonuclease, C-terminal subdomain"/>
    <property type="match status" value="1"/>
</dbReference>
<keyword evidence="3" id="KW-0540">Nuclease</keyword>
<feature type="compositionally biased region" description="Low complexity" evidence="1">
    <location>
        <begin position="74"/>
        <end position="83"/>
    </location>
</feature>
<keyword evidence="3" id="KW-0378">Hydrolase</keyword>
<feature type="region of interest" description="Disordered" evidence="1">
    <location>
        <begin position="74"/>
        <end position="127"/>
    </location>
</feature>
<proteinExistence type="predicted"/>
<dbReference type="Proteomes" id="UP000198217">
    <property type="component" value="Chromosome I"/>
</dbReference>
<gene>
    <name evidence="3" type="ORF">GA0070609_2570</name>
</gene>
<keyword evidence="2" id="KW-1133">Transmembrane helix</keyword>
<sequence length="336" mass="33239">MAWSFGHWLILIVALLVGLAAGWVLRGRRDAATAGSPGMDGGAAGGMTAVVAEPAPVATTDTVRPEATVDPAPAAVAEQPAPVDTVPAQPGPASPAADTVDPADMALTDGPASTPDPATDRGRGVDEPAEADAALVAELAARDGEDGPGAEVPVSVPDTDRTDDDEPAVVGQRPAPAAERTSDVAAAEPTTAEPVDANTAKPVEAETAAEPVDADAAARSGGPVADEPPARPAVATPPVRPVPAPAPAAEAAGDAEPADDFRRIQGVGPKMAAALQAAGVRTYRQLAELDEAGLRDLIRAAGLRAAPGLATWPQQAKVLAGTPEAAAVLPAGGDDA</sequence>
<feature type="region of interest" description="Disordered" evidence="1">
    <location>
        <begin position="140"/>
        <end position="258"/>
    </location>
</feature>
<keyword evidence="3" id="KW-0255">Endonuclease</keyword>
<evidence type="ECO:0000256" key="1">
    <source>
        <dbReference type="SAM" id="MobiDB-lite"/>
    </source>
</evidence>
<accession>A0A1C5I0F3</accession>
<organism evidence="3 4">
    <name type="scientific">Micromonospora echinaurantiaca</name>
    <dbReference type="NCBI Taxonomy" id="47857"/>
    <lineage>
        <taxon>Bacteria</taxon>
        <taxon>Bacillati</taxon>
        <taxon>Actinomycetota</taxon>
        <taxon>Actinomycetes</taxon>
        <taxon>Micromonosporales</taxon>
        <taxon>Micromonosporaceae</taxon>
        <taxon>Micromonospora</taxon>
    </lineage>
</organism>
<keyword evidence="4" id="KW-1185">Reference proteome</keyword>
<feature type="compositionally biased region" description="Low complexity" evidence="1">
    <location>
        <begin position="199"/>
        <end position="218"/>
    </location>
</feature>
<protein>
    <submittedName>
        <fullName evidence="3">Predicted 5' DNA nuclease, flap endonuclease-1-like, helix-3-turn-helix (H3TH) domain</fullName>
    </submittedName>
</protein>